<dbReference type="EMBL" id="JAKJXO020000008">
    <property type="protein sequence ID" value="KAL1601629.1"/>
    <property type="molecule type" value="Genomic_DNA"/>
</dbReference>
<organism evidence="1 2">
    <name type="scientific">Paraconiothyrium brasiliense</name>
    <dbReference type="NCBI Taxonomy" id="300254"/>
    <lineage>
        <taxon>Eukaryota</taxon>
        <taxon>Fungi</taxon>
        <taxon>Dikarya</taxon>
        <taxon>Ascomycota</taxon>
        <taxon>Pezizomycotina</taxon>
        <taxon>Dothideomycetes</taxon>
        <taxon>Pleosporomycetidae</taxon>
        <taxon>Pleosporales</taxon>
        <taxon>Massarineae</taxon>
        <taxon>Didymosphaeriaceae</taxon>
        <taxon>Paraconiothyrium</taxon>
    </lineage>
</organism>
<dbReference type="Proteomes" id="UP001521785">
    <property type="component" value="Unassembled WGS sequence"/>
</dbReference>
<keyword evidence="2" id="KW-1185">Reference proteome</keyword>
<accession>A0ABR3RB05</accession>
<evidence type="ECO:0000313" key="2">
    <source>
        <dbReference type="Proteomes" id="UP001521785"/>
    </source>
</evidence>
<evidence type="ECO:0008006" key="3">
    <source>
        <dbReference type="Google" id="ProtNLM"/>
    </source>
</evidence>
<sequence length="368" mass="40009">MGLSQVGESYENDGNFSEISLLDTQKGGDVSRLENFRCSHPDGTVTKSGTTVKAIVGEEHLALDSNRTFRMIYSKGSGNQILSRLEMREFYDEDGSYICTIRNIDGNDPAFGTAMISTVTPVDQAISVNYKIVVPGPVRKQASLPAKGLVDLAKVGDLDTDTSLDFQLALDGDNTEAMDKLAQWASGVRDQYPLWSKNVVSYLRMGDFRDKRIHNGTNLTGDHTLLASEFVPLSNYRVSLVTTGKIFDPAMAGGAHETHLQTPLLIDSKPGNYSPFLLAYGHNIVLTQLGIDKVHSDYSGVPMKVAPGSRMENGAKPVVDSTNLNRSLALVSAFFYAPDALHSIVNTTPKILAFGGQKKFKAVLPSRT</sequence>
<gene>
    <name evidence="1" type="ORF">SLS60_006544</name>
</gene>
<comment type="caution">
    <text evidence="1">The sequence shown here is derived from an EMBL/GenBank/DDBJ whole genome shotgun (WGS) entry which is preliminary data.</text>
</comment>
<evidence type="ECO:0000313" key="1">
    <source>
        <dbReference type="EMBL" id="KAL1601629.1"/>
    </source>
</evidence>
<name>A0ABR3RB05_9PLEO</name>
<protein>
    <recommendedName>
        <fullName evidence="3">Ig-like domain-containing protein</fullName>
    </recommendedName>
</protein>
<proteinExistence type="predicted"/>
<reference evidence="1 2" key="1">
    <citation type="submission" date="2024-02" db="EMBL/GenBank/DDBJ databases">
        <title>De novo assembly and annotation of 12 fungi associated with fruit tree decline syndrome in Ontario, Canada.</title>
        <authorList>
            <person name="Sulman M."/>
            <person name="Ellouze W."/>
            <person name="Ilyukhin E."/>
        </authorList>
    </citation>
    <scope>NUCLEOTIDE SEQUENCE [LARGE SCALE GENOMIC DNA]</scope>
    <source>
        <strain evidence="1 2">M42-189</strain>
    </source>
</reference>